<dbReference type="Proteomes" id="UP000233398">
    <property type="component" value="Unassembled WGS sequence"/>
</dbReference>
<dbReference type="OrthoDB" id="1524810at2"/>
<evidence type="ECO:0000313" key="2">
    <source>
        <dbReference type="EMBL" id="PKD45218.1"/>
    </source>
</evidence>
<name>A0A2N0VLZ8_9BACT</name>
<dbReference type="Gene3D" id="3.30.1370.110">
    <property type="match status" value="1"/>
</dbReference>
<dbReference type="SMART" id="SM00463">
    <property type="entry name" value="SMR"/>
    <property type="match status" value="1"/>
</dbReference>
<dbReference type="Pfam" id="PF01713">
    <property type="entry name" value="Smr"/>
    <property type="match status" value="1"/>
</dbReference>
<proteinExistence type="predicted"/>
<evidence type="ECO:0000313" key="3">
    <source>
        <dbReference type="Proteomes" id="UP000233398"/>
    </source>
</evidence>
<organism evidence="2 3">
    <name type="scientific">Rhodohalobacter barkolensis</name>
    <dbReference type="NCBI Taxonomy" id="2053187"/>
    <lineage>
        <taxon>Bacteria</taxon>
        <taxon>Pseudomonadati</taxon>
        <taxon>Balneolota</taxon>
        <taxon>Balneolia</taxon>
        <taxon>Balneolales</taxon>
        <taxon>Balneolaceae</taxon>
        <taxon>Rhodohalobacter</taxon>
    </lineage>
</organism>
<dbReference type="AlphaFoldDB" id="A0A2N0VLZ8"/>
<sequence>MDSDEPHKIPINGVLDLHYFAPEDLSTLIDEYIRACLEKQIYEVRFIHGKGIGNIRRSVHALLERNPHVTDYQLANESGGGWGATIANLEP</sequence>
<gene>
    <name evidence="2" type="ORF">CWD77_07160</name>
</gene>
<evidence type="ECO:0000259" key="1">
    <source>
        <dbReference type="PROSITE" id="PS50828"/>
    </source>
</evidence>
<accession>A0A2N0VLZ8</accession>
<dbReference type="InterPro" id="IPR036063">
    <property type="entry name" value="Smr_dom_sf"/>
</dbReference>
<protein>
    <submittedName>
        <fullName evidence="2">DNA mismatch repair protein MutS</fullName>
    </submittedName>
</protein>
<dbReference type="EMBL" id="PISP01000001">
    <property type="protein sequence ID" value="PKD45218.1"/>
    <property type="molecule type" value="Genomic_DNA"/>
</dbReference>
<comment type="caution">
    <text evidence="2">The sequence shown here is derived from an EMBL/GenBank/DDBJ whole genome shotgun (WGS) entry which is preliminary data.</text>
</comment>
<dbReference type="PROSITE" id="PS50828">
    <property type="entry name" value="SMR"/>
    <property type="match status" value="1"/>
</dbReference>
<keyword evidence="3" id="KW-1185">Reference proteome</keyword>
<dbReference type="InterPro" id="IPR002625">
    <property type="entry name" value="Smr_dom"/>
</dbReference>
<feature type="domain" description="Smr" evidence="1">
    <location>
        <begin position="15"/>
        <end position="90"/>
    </location>
</feature>
<dbReference type="SUPFAM" id="SSF160443">
    <property type="entry name" value="SMR domain-like"/>
    <property type="match status" value="1"/>
</dbReference>
<reference evidence="2 3" key="1">
    <citation type="submission" date="2017-11" db="EMBL/GenBank/DDBJ databases">
        <title>Rhodohalobacter 15182 sp. nov., isolated from a salt lake.</title>
        <authorList>
            <person name="Han S."/>
        </authorList>
    </citation>
    <scope>NUCLEOTIDE SEQUENCE [LARGE SCALE GENOMIC DNA]</scope>
    <source>
        <strain evidence="2 3">15182</strain>
    </source>
</reference>